<evidence type="ECO:0000256" key="5">
    <source>
        <dbReference type="ARBA" id="ARBA00022679"/>
    </source>
</evidence>
<organism evidence="11 12">
    <name type="scientific">Niveibacterium umoris</name>
    <dbReference type="NCBI Taxonomy" id="1193620"/>
    <lineage>
        <taxon>Bacteria</taxon>
        <taxon>Pseudomonadati</taxon>
        <taxon>Pseudomonadota</taxon>
        <taxon>Betaproteobacteria</taxon>
        <taxon>Rhodocyclales</taxon>
        <taxon>Rhodocyclaceae</taxon>
        <taxon>Niveibacterium</taxon>
    </lineage>
</organism>
<dbReference type="Gene3D" id="3.10.520.10">
    <property type="entry name" value="ApbE-like domains"/>
    <property type="match status" value="1"/>
</dbReference>
<keyword evidence="7" id="KW-0274">FAD</keyword>
<dbReference type="EMBL" id="JACIET010000001">
    <property type="protein sequence ID" value="MBB4010726.1"/>
    <property type="molecule type" value="Genomic_DNA"/>
</dbReference>
<gene>
    <name evidence="11" type="ORF">GGR36_000034</name>
</gene>
<keyword evidence="5" id="KW-0808">Transferase</keyword>
<evidence type="ECO:0000256" key="8">
    <source>
        <dbReference type="ARBA" id="ARBA00022842"/>
    </source>
</evidence>
<dbReference type="PANTHER" id="PTHR30040">
    <property type="entry name" value="THIAMINE BIOSYNTHESIS LIPOPROTEIN APBE"/>
    <property type="match status" value="1"/>
</dbReference>
<keyword evidence="8" id="KW-0460">Magnesium</keyword>
<evidence type="ECO:0000256" key="3">
    <source>
        <dbReference type="ARBA" id="ARBA00016337"/>
    </source>
</evidence>
<evidence type="ECO:0000256" key="7">
    <source>
        <dbReference type="ARBA" id="ARBA00022827"/>
    </source>
</evidence>
<dbReference type="GO" id="GO:0016740">
    <property type="term" value="F:transferase activity"/>
    <property type="evidence" value="ECO:0007669"/>
    <property type="project" value="UniProtKB-KW"/>
</dbReference>
<evidence type="ECO:0000313" key="11">
    <source>
        <dbReference type="EMBL" id="MBB4010726.1"/>
    </source>
</evidence>
<name>A0A840BIH2_9RHOO</name>
<comment type="caution">
    <text evidence="11">The sequence shown here is derived from an EMBL/GenBank/DDBJ whole genome shotgun (WGS) entry which is preliminary data.</text>
</comment>
<evidence type="ECO:0000256" key="1">
    <source>
        <dbReference type="ARBA" id="ARBA00001946"/>
    </source>
</evidence>
<dbReference type="InterPro" id="IPR003374">
    <property type="entry name" value="ApbE-like_sf"/>
</dbReference>
<dbReference type="EC" id="2.7.1.180" evidence="2"/>
<dbReference type="RefSeq" id="WP_183630606.1">
    <property type="nucleotide sequence ID" value="NZ_BAABLE010000011.1"/>
</dbReference>
<dbReference type="InterPro" id="IPR024932">
    <property type="entry name" value="ApbE"/>
</dbReference>
<keyword evidence="12" id="KW-1185">Reference proteome</keyword>
<evidence type="ECO:0000313" key="12">
    <source>
        <dbReference type="Proteomes" id="UP000561045"/>
    </source>
</evidence>
<evidence type="ECO:0000256" key="10">
    <source>
        <dbReference type="ARBA" id="ARBA00048540"/>
    </source>
</evidence>
<dbReference type="GO" id="GO:0046872">
    <property type="term" value="F:metal ion binding"/>
    <property type="evidence" value="ECO:0007669"/>
    <property type="project" value="UniProtKB-KW"/>
</dbReference>
<dbReference type="PANTHER" id="PTHR30040:SF2">
    <property type="entry name" value="FAD:PROTEIN FMN TRANSFERASE"/>
    <property type="match status" value="1"/>
</dbReference>
<reference evidence="11 12" key="1">
    <citation type="submission" date="2020-08" db="EMBL/GenBank/DDBJ databases">
        <title>Genomic Encyclopedia of Type Strains, Phase IV (KMG-IV): sequencing the most valuable type-strain genomes for metagenomic binning, comparative biology and taxonomic classification.</title>
        <authorList>
            <person name="Goeker M."/>
        </authorList>
    </citation>
    <scope>NUCLEOTIDE SEQUENCE [LARGE SCALE GENOMIC DNA]</scope>
    <source>
        <strain evidence="11 12">DSM 106739</strain>
    </source>
</reference>
<dbReference type="Pfam" id="PF02424">
    <property type="entry name" value="ApbE"/>
    <property type="match status" value="1"/>
</dbReference>
<proteinExistence type="predicted"/>
<dbReference type="Proteomes" id="UP000561045">
    <property type="component" value="Unassembled WGS sequence"/>
</dbReference>
<comment type="catalytic activity">
    <reaction evidence="10">
        <text>L-threonyl-[protein] + FAD = FMN-L-threonyl-[protein] + AMP + H(+)</text>
        <dbReference type="Rhea" id="RHEA:36847"/>
        <dbReference type="Rhea" id="RHEA-COMP:11060"/>
        <dbReference type="Rhea" id="RHEA-COMP:11061"/>
        <dbReference type="ChEBI" id="CHEBI:15378"/>
        <dbReference type="ChEBI" id="CHEBI:30013"/>
        <dbReference type="ChEBI" id="CHEBI:57692"/>
        <dbReference type="ChEBI" id="CHEBI:74257"/>
        <dbReference type="ChEBI" id="CHEBI:456215"/>
        <dbReference type="EC" id="2.7.1.180"/>
    </reaction>
</comment>
<sequence>MTQEPRSASFRRARMAMGTLVEIEASGVSADAIADAFVRIDAFEAAFSFYRPDSLLARLNRALPGDEFALEAWQSLVLQGAMAFEQASGLAFNANLGADLIALGMRPALFDVAGVVAGGASDALRWLAPDQLRIERRVCLDLGGYAKGAAVDAALAVLGAAGAKSACVNAGGDLAVIGEHAVGVRALADWRRPARAVTLRDQAIATSARYALNGPFHGRRGLAVLGRDRVDVASQPRGVSVIAPRCAVADALTKVALVDRERAESLLAAHTAELIELEQE</sequence>
<accession>A0A840BIH2</accession>
<evidence type="ECO:0000256" key="6">
    <source>
        <dbReference type="ARBA" id="ARBA00022723"/>
    </source>
</evidence>
<protein>
    <recommendedName>
        <fullName evidence="3">FAD:protein FMN transferase</fullName>
        <ecNumber evidence="2">2.7.1.180</ecNumber>
    </recommendedName>
    <alternativeName>
        <fullName evidence="9">Flavin transferase</fullName>
    </alternativeName>
</protein>
<dbReference type="SUPFAM" id="SSF143631">
    <property type="entry name" value="ApbE-like"/>
    <property type="match status" value="1"/>
</dbReference>
<keyword evidence="6" id="KW-0479">Metal-binding</keyword>
<comment type="cofactor">
    <cofactor evidence="1">
        <name>Mg(2+)</name>
        <dbReference type="ChEBI" id="CHEBI:18420"/>
    </cofactor>
</comment>
<evidence type="ECO:0000256" key="4">
    <source>
        <dbReference type="ARBA" id="ARBA00022630"/>
    </source>
</evidence>
<keyword evidence="4" id="KW-0285">Flavoprotein</keyword>
<evidence type="ECO:0000256" key="9">
    <source>
        <dbReference type="ARBA" id="ARBA00031306"/>
    </source>
</evidence>
<dbReference type="AlphaFoldDB" id="A0A840BIH2"/>
<keyword evidence="11" id="KW-0449">Lipoprotein</keyword>
<evidence type="ECO:0000256" key="2">
    <source>
        <dbReference type="ARBA" id="ARBA00011955"/>
    </source>
</evidence>